<keyword evidence="2" id="KW-1185">Reference proteome</keyword>
<evidence type="ECO:0000313" key="2">
    <source>
        <dbReference type="Proteomes" id="UP001501624"/>
    </source>
</evidence>
<dbReference type="RefSeq" id="WP_345073551.1">
    <property type="nucleotide sequence ID" value="NZ_BAABCM010000007.1"/>
</dbReference>
<accession>A0ABP7IVU0</accession>
<reference evidence="2" key="1">
    <citation type="journal article" date="2019" name="Int. J. Syst. Evol. Microbiol.">
        <title>The Global Catalogue of Microorganisms (GCM) 10K type strain sequencing project: providing services to taxonomists for standard genome sequencing and annotation.</title>
        <authorList>
            <consortium name="The Broad Institute Genomics Platform"/>
            <consortium name="The Broad Institute Genome Sequencing Center for Infectious Disease"/>
            <person name="Wu L."/>
            <person name="Ma J."/>
        </authorList>
    </citation>
    <scope>NUCLEOTIDE SEQUENCE [LARGE SCALE GENOMIC DNA]</scope>
    <source>
        <strain evidence="2">JCM 17017</strain>
    </source>
</reference>
<gene>
    <name evidence="1" type="ORF">GCM10022380_52580</name>
</gene>
<organism evidence="1 2">
    <name type="scientific">Amycolatopsis tucumanensis</name>
    <dbReference type="NCBI Taxonomy" id="401106"/>
    <lineage>
        <taxon>Bacteria</taxon>
        <taxon>Bacillati</taxon>
        <taxon>Actinomycetota</taxon>
        <taxon>Actinomycetes</taxon>
        <taxon>Pseudonocardiales</taxon>
        <taxon>Pseudonocardiaceae</taxon>
        <taxon>Amycolatopsis</taxon>
    </lineage>
</organism>
<dbReference type="Proteomes" id="UP001501624">
    <property type="component" value="Unassembled WGS sequence"/>
</dbReference>
<sequence>MVAELWAPGSAVVTAGCDEAARDAVAVWTSARWVPDRGSIAVQLAKLAPP</sequence>
<comment type="caution">
    <text evidence="1">The sequence shown here is derived from an EMBL/GenBank/DDBJ whole genome shotgun (WGS) entry which is preliminary data.</text>
</comment>
<dbReference type="EMBL" id="BAABCM010000007">
    <property type="protein sequence ID" value="GAA3827468.1"/>
    <property type="molecule type" value="Genomic_DNA"/>
</dbReference>
<proteinExistence type="predicted"/>
<protein>
    <submittedName>
        <fullName evidence="1">Uncharacterized protein</fullName>
    </submittedName>
</protein>
<evidence type="ECO:0000313" key="1">
    <source>
        <dbReference type="EMBL" id="GAA3827468.1"/>
    </source>
</evidence>
<name>A0ABP7IVU0_9PSEU</name>